<name>A0ACC1C5S6_9ROSI</name>
<gene>
    <name evidence="1" type="ORF">Patl1_02286</name>
</gene>
<comment type="caution">
    <text evidence="1">The sequence shown here is derived from an EMBL/GenBank/DDBJ whole genome shotgun (WGS) entry which is preliminary data.</text>
</comment>
<accession>A0ACC1C5S6</accession>
<dbReference type="Proteomes" id="UP001164250">
    <property type="component" value="Chromosome 1"/>
</dbReference>
<proteinExistence type="predicted"/>
<reference evidence="2" key="1">
    <citation type="journal article" date="2023" name="G3 (Bethesda)">
        <title>Genome assembly and association tests identify interacting loci associated with vigor, precocity, and sex in interspecific pistachio rootstocks.</title>
        <authorList>
            <person name="Palmer W."/>
            <person name="Jacygrad E."/>
            <person name="Sagayaradj S."/>
            <person name="Cavanaugh K."/>
            <person name="Han R."/>
            <person name="Bertier L."/>
            <person name="Beede B."/>
            <person name="Kafkas S."/>
            <person name="Golino D."/>
            <person name="Preece J."/>
            <person name="Michelmore R."/>
        </authorList>
    </citation>
    <scope>NUCLEOTIDE SEQUENCE [LARGE SCALE GENOMIC DNA]</scope>
</reference>
<protein>
    <submittedName>
        <fullName evidence="1">Uncharacterized protein</fullName>
    </submittedName>
</protein>
<organism evidence="1 2">
    <name type="scientific">Pistacia atlantica</name>
    <dbReference type="NCBI Taxonomy" id="434234"/>
    <lineage>
        <taxon>Eukaryota</taxon>
        <taxon>Viridiplantae</taxon>
        <taxon>Streptophyta</taxon>
        <taxon>Embryophyta</taxon>
        <taxon>Tracheophyta</taxon>
        <taxon>Spermatophyta</taxon>
        <taxon>Magnoliopsida</taxon>
        <taxon>eudicotyledons</taxon>
        <taxon>Gunneridae</taxon>
        <taxon>Pentapetalae</taxon>
        <taxon>rosids</taxon>
        <taxon>malvids</taxon>
        <taxon>Sapindales</taxon>
        <taxon>Anacardiaceae</taxon>
        <taxon>Pistacia</taxon>
    </lineage>
</organism>
<dbReference type="EMBL" id="CM047897">
    <property type="protein sequence ID" value="KAJ0111190.1"/>
    <property type="molecule type" value="Genomic_DNA"/>
</dbReference>
<evidence type="ECO:0000313" key="2">
    <source>
        <dbReference type="Proteomes" id="UP001164250"/>
    </source>
</evidence>
<sequence>MEEPIKKGTVTSLSSMFPAEDAQKAAKRVQDTITEKQQELDRVPFGKAAFFPGRLIHTNEILVLLGEGYYADRTSKQTVEILKRRGKDLESQADSLKAMMKDLQAEASFFNATASEAAEGLVEIREEYLEEKSEKTSESGMFLLFVCLPKQDSSLSEANNFKDEDEDEEYARIMSRLDELELEELAAESDNWDDDSKQSNTAENDNDSDEDKQAKADFDPCPDQSSFDHNLRHPQEFISTKPLQQTKEITTSEQFSDNHYQQNFTDQSCTGLTVQAVPKDAMLHGKALAHNANYISAEQSLVLPEGTENVGTMPSSGKEVSAQTSKAGFDSGKAFTGSIVEHTHNIHTSTEKPSGTQPSKPVSRFKMQRK</sequence>
<evidence type="ECO:0000313" key="1">
    <source>
        <dbReference type="EMBL" id="KAJ0111190.1"/>
    </source>
</evidence>
<keyword evidence="2" id="KW-1185">Reference proteome</keyword>